<organism evidence="3 4">
    <name type="scientific">Opisthorchis felineus</name>
    <dbReference type="NCBI Taxonomy" id="147828"/>
    <lineage>
        <taxon>Eukaryota</taxon>
        <taxon>Metazoa</taxon>
        <taxon>Spiralia</taxon>
        <taxon>Lophotrochozoa</taxon>
        <taxon>Platyhelminthes</taxon>
        <taxon>Trematoda</taxon>
        <taxon>Digenea</taxon>
        <taxon>Opisthorchiida</taxon>
        <taxon>Opisthorchiata</taxon>
        <taxon>Opisthorchiidae</taxon>
        <taxon>Opisthorchis</taxon>
    </lineage>
</organism>
<dbReference type="STRING" id="147828.A0A4S2LA29"/>
<protein>
    <recommendedName>
        <fullName evidence="2">Myb/SANT-like DNA-binding domain-containing protein</fullName>
    </recommendedName>
</protein>
<dbReference type="InterPro" id="IPR028002">
    <property type="entry name" value="Myb_DNA-bind_5"/>
</dbReference>
<comment type="caution">
    <text evidence="3">The sequence shown here is derived from an EMBL/GenBank/DDBJ whole genome shotgun (WGS) entry which is preliminary data.</text>
</comment>
<accession>A0A4S2LA29</accession>
<dbReference type="Pfam" id="PF13873">
    <property type="entry name" value="Myb_DNA-bind_5"/>
    <property type="match status" value="1"/>
</dbReference>
<dbReference type="OrthoDB" id="6244368at2759"/>
<evidence type="ECO:0000256" key="1">
    <source>
        <dbReference type="SAM" id="MobiDB-lite"/>
    </source>
</evidence>
<sequence>MDDQSAISTIERHGNTPALHVQWRHGFACTRYGHHGTIMTHDSDVSARGVKRSSKYTSDELKLLAKLTTQARDLLYQENKIHLFLEYTVWNQIANHMHALGFPKRSWVALRMKGVRLLTSPATERHRAAPSTSSTECSSHSSNFLNTLSSTISNSPHCSMSTNALNSISPEDNQVATTPNLPYAQPPPLLPSSEASATTLMALAGRGCSPDLTFLPSQTSVIPQILNVRSTALTSSGSNQNPNLGCPVFSHADNFIVTSALPIILNTPNPAPRNQLRRPLLDRSCHIQLSVSSDEDDKIVTETCNSQETIVSSPSVLCVGSRCPDGPGASTQGNSDQAQLEMQVYRKKLEVLEVKKMYWMEKLKRLQKHQGSDASELSGV</sequence>
<evidence type="ECO:0000313" key="4">
    <source>
        <dbReference type="Proteomes" id="UP000308267"/>
    </source>
</evidence>
<feature type="region of interest" description="Disordered" evidence="1">
    <location>
        <begin position="121"/>
        <end position="140"/>
    </location>
</feature>
<evidence type="ECO:0000259" key="2">
    <source>
        <dbReference type="Pfam" id="PF13873"/>
    </source>
</evidence>
<feature type="domain" description="Myb/SANT-like DNA-binding" evidence="2">
    <location>
        <begin position="52"/>
        <end position="113"/>
    </location>
</feature>
<name>A0A4S2LA29_OPIFE</name>
<proteinExistence type="predicted"/>
<keyword evidence="4" id="KW-1185">Reference proteome</keyword>
<dbReference type="EMBL" id="SJOL01008537">
    <property type="protein sequence ID" value="TGZ60155.1"/>
    <property type="molecule type" value="Genomic_DNA"/>
</dbReference>
<dbReference type="Proteomes" id="UP000308267">
    <property type="component" value="Unassembled WGS sequence"/>
</dbReference>
<dbReference type="AlphaFoldDB" id="A0A4S2LA29"/>
<evidence type="ECO:0000313" key="3">
    <source>
        <dbReference type="EMBL" id="TGZ60155.1"/>
    </source>
</evidence>
<reference evidence="3 4" key="1">
    <citation type="journal article" date="2019" name="BMC Genomics">
        <title>New insights from Opisthorchis felineus genome: update on genomics of the epidemiologically important liver flukes.</title>
        <authorList>
            <person name="Ershov N.I."/>
            <person name="Mordvinov V.A."/>
            <person name="Prokhortchouk E.B."/>
            <person name="Pakharukova M.Y."/>
            <person name="Gunbin K.V."/>
            <person name="Ustyantsev K."/>
            <person name="Genaev M.A."/>
            <person name="Blinov A.G."/>
            <person name="Mazur A."/>
            <person name="Boulygina E."/>
            <person name="Tsygankova S."/>
            <person name="Khrameeva E."/>
            <person name="Chekanov N."/>
            <person name="Fan G."/>
            <person name="Xiao A."/>
            <person name="Zhang H."/>
            <person name="Xu X."/>
            <person name="Yang H."/>
            <person name="Solovyev V."/>
            <person name="Lee S.M."/>
            <person name="Liu X."/>
            <person name="Afonnikov D.A."/>
            <person name="Skryabin K.G."/>
        </authorList>
    </citation>
    <scope>NUCLEOTIDE SEQUENCE [LARGE SCALE GENOMIC DNA]</scope>
    <source>
        <strain evidence="3">AK-0245</strain>
        <tissue evidence="3">Whole organism</tissue>
    </source>
</reference>
<feature type="compositionally biased region" description="Low complexity" evidence="1">
    <location>
        <begin position="131"/>
        <end position="140"/>
    </location>
</feature>
<gene>
    <name evidence="3" type="ORF">CRM22_008704</name>
</gene>